<evidence type="ECO:0000313" key="2">
    <source>
        <dbReference type="Proteomes" id="UP000199584"/>
    </source>
</evidence>
<organism evidence="1 2">
    <name type="scientific">Desulfoscipio geothermicus DSM 3669</name>
    <dbReference type="NCBI Taxonomy" id="1121426"/>
    <lineage>
        <taxon>Bacteria</taxon>
        <taxon>Bacillati</taxon>
        <taxon>Bacillota</taxon>
        <taxon>Clostridia</taxon>
        <taxon>Eubacteriales</taxon>
        <taxon>Desulfallaceae</taxon>
        <taxon>Desulfoscipio</taxon>
    </lineage>
</organism>
<gene>
    <name evidence="1" type="ORF">SAMN05660706_103132</name>
</gene>
<reference evidence="2" key="1">
    <citation type="submission" date="2016-10" db="EMBL/GenBank/DDBJ databases">
        <authorList>
            <person name="Varghese N."/>
            <person name="Submissions S."/>
        </authorList>
    </citation>
    <scope>NUCLEOTIDE SEQUENCE [LARGE SCALE GENOMIC DNA]</scope>
    <source>
        <strain evidence="2">DSM 3669</strain>
    </source>
</reference>
<name>A0A1I6CZW3_9FIRM</name>
<keyword evidence="2" id="KW-1185">Reference proteome</keyword>
<dbReference type="STRING" id="39060.SAMN05660706_103132"/>
<dbReference type="OrthoDB" id="1798488at2"/>
<dbReference type="AlphaFoldDB" id="A0A1I6CZW3"/>
<protein>
    <submittedName>
        <fullName evidence="1">Gas vesicle synthesis protein GvpO</fullName>
    </submittedName>
</protein>
<dbReference type="GO" id="GO:0031412">
    <property type="term" value="P:gas vesicle organization"/>
    <property type="evidence" value="ECO:0007669"/>
    <property type="project" value="InterPro"/>
</dbReference>
<evidence type="ECO:0000313" key="1">
    <source>
        <dbReference type="EMBL" id="SFQ98597.1"/>
    </source>
</evidence>
<dbReference type="RefSeq" id="WP_092481978.1">
    <property type="nucleotide sequence ID" value="NZ_FOYM01000003.1"/>
</dbReference>
<sequence>MNIIEVVSTVEKFFSDVLKRPGVIVGILRDQDLWKVQIEVAEEVEYMRKRAQDDLLAMYEVTVNNDLEILAFERKYLRERDSTDIGKT</sequence>
<dbReference type="Pfam" id="PF05800">
    <property type="entry name" value="GvpO"/>
    <property type="match status" value="1"/>
</dbReference>
<dbReference type="InterPro" id="IPR008634">
    <property type="entry name" value="Gas-vesicle_GvpO"/>
</dbReference>
<accession>A0A1I6CZW3</accession>
<dbReference type="EMBL" id="FOYM01000003">
    <property type="protein sequence ID" value="SFQ98597.1"/>
    <property type="molecule type" value="Genomic_DNA"/>
</dbReference>
<proteinExistence type="predicted"/>
<dbReference type="Proteomes" id="UP000199584">
    <property type="component" value="Unassembled WGS sequence"/>
</dbReference>